<dbReference type="SUPFAM" id="SSF53067">
    <property type="entry name" value="Actin-like ATPase domain"/>
    <property type="match status" value="2"/>
</dbReference>
<proteinExistence type="predicted"/>
<evidence type="ECO:0008006" key="2">
    <source>
        <dbReference type="Google" id="ProtNLM"/>
    </source>
</evidence>
<dbReference type="InterPro" id="IPR005883">
    <property type="entry name" value="PilM"/>
</dbReference>
<name>A0A7C3GVZ2_9BACT</name>
<comment type="caution">
    <text evidence="1">The sequence shown here is derived from an EMBL/GenBank/DDBJ whole genome shotgun (WGS) entry which is preliminary data.</text>
</comment>
<dbReference type="Proteomes" id="UP000886043">
    <property type="component" value="Unassembled WGS sequence"/>
</dbReference>
<dbReference type="PANTHER" id="PTHR32432">
    <property type="entry name" value="CELL DIVISION PROTEIN FTSA-RELATED"/>
    <property type="match status" value="1"/>
</dbReference>
<dbReference type="Gene3D" id="3.30.420.40">
    <property type="match status" value="2"/>
</dbReference>
<dbReference type="InterPro" id="IPR050696">
    <property type="entry name" value="FtsA/MreB"/>
</dbReference>
<organism evidence="1">
    <name type="scientific">Thermosulfurimonas dismutans</name>
    <dbReference type="NCBI Taxonomy" id="999894"/>
    <lineage>
        <taxon>Bacteria</taxon>
        <taxon>Pseudomonadati</taxon>
        <taxon>Thermodesulfobacteriota</taxon>
        <taxon>Thermodesulfobacteria</taxon>
        <taxon>Thermodesulfobacteriales</taxon>
        <taxon>Thermodesulfobacteriaceae</taxon>
        <taxon>Thermosulfurimonas</taxon>
    </lineage>
</organism>
<dbReference type="AlphaFoldDB" id="A0A7C3GVZ2"/>
<dbReference type="Gene3D" id="3.30.1490.300">
    <property type="match status" value="1"/>
</dbReference>
<accession>A0A7C3GVZ2</accession>
<dbReference type="EMBL" id="DRMH01000116">
    <property type="protein sequence ID" value="HFC98524.1"/>
    <property type="molecule type" value="Genomic_DNA"/>
</dbReference>
<protein>
    <recommendedName>
        <fullName evidence="2">Type IV pilus biogenesis protein PilM</fullName>
    </recommendedName>
</protein>
<dbReference type="CDD" id="cd24049">
    <property type="entry name" value="ASKHA_NBD_PilM"/>
    <property type="match status" value="1"/>
</dbReference>
<sequence>MFFPLRVFGGKKGFLGLDIGSYALKMAEAHQKGASLVVTSFGQVRLPPDTVVEGTIKDPERFWEAFNRLWQNLKPRSKQLNLGLYAYTTFYDRIPLGFVEAEDFDQAVLSEIESFVPFDIEDIYIDYVPILKEENKYEIVFATAKKEQVDALLELFSASPFRINAIDVDVFAVANLFEYLYGPRARMIIDIGFSKTLVIFTDKFGPLFSREFNYGLGYVTRNIAQELDIPLEEAERLQFSPPEDERGYAIREIYTEFLRNLVEEIENSHNIFKGKYYFAPDEGFVIGGGSNIPGIKEFLKEQLKMDIQEPELNTKIRFAKNFDPEYQRLVGLTGFTAVAQAIREFIA</sequence>
<dbReference type="PANTHER" id="PTHR32432:SF3">
    <property type="entry name" value="ETHANOLAMINE UTILIZATION PROTEIN EUTJ"/>
    <property type="match status" value="1"/>
</dbReference>
<dbReference type="Pfam" id="PF11104">
    <property type="entry name" value="PilM_2"/>
    <property type="match status" value="1"/>
</dbReference>
<reference evidence="1" key="1">
    <citation type="journal article" date="2020" name="mSystems">
        <title>Genome- and Community-Level Interaction Insights into Carbon Utilization and Element Cycling Functions of Hydrothermarchaeota in Hydrothermal Sediment.</title>
        <authorList>
            <person name="Zhou Z."/>
            <person name="Liu Y."/>
            <person name="Xu W."/>
            <person name="Pan J."/>
            <person name="Luo Z.H."/>
            <person name="Li M."/>
        </authorList>
    </citation>
    <scope>NUCLEOTIDE SEQUENCE [LARGE SCALE GENOMIC DNA]</scope>
    <source>
        <strain evidence="1">HyVt-483</strain>
    </source>
</reference>
<evidence type="ECO:0000313" key="1">
    <source>
        <dbReference type="EMBL" id="HFC98524.1"/>
    </source>
</evidence>
<gene>
    <name evidence="1" type="ORF">ENJ40_08740</name>
</gene>
<dbReference type="InterPro" id="IPR043129">
    <property type="entry name" value="ATPase_NBD"/>
</dbReference>
<dbReference type="PIRSF" id="PIRSF019169">
    <property type="entry name" value="PilM"/>
    <property type="match status" value="1"/>
</dbReference>